<accession>A0A2J6PI17</accession>
<dbReference type="EMBL" id="KZ613529">
    <property type="protein sequence ID" value="PMD13677.1"/>
    <property type="molecule type" value="Genomic_DNA"/>
</dbReference>
<name>A0A2J6PI17_9HELO</name>
<gene>
    <name evidence="2" type="ORF">NA56DRAFT_418970</name>
</gene>
<feature type="transmembrane region" description="Helical" evidence="1">
    <location>
        <begin position="94"/>
        <end position="114"/>
    </location>
</feature>
<evidence type="ECO:0000313" key="3">
    <source>
        <dbReference type="Proteomes" id="UP000235672"/>
    </source>
</evidence>
<reference evidence="2 3" key="1">
    <citation type="submission" date="2016-05" db="EMBL/GenBank/DDBJ databases">
        <title>A degradative enzymes factory behind the ericoid mycorrhizal symbiosis.</title>
        <authorList>
            <consortium name="DOE Joint Genome Institute"/>
            <person name="Martino E."/>
            <person name="Morin E."/>
            <person name="Grelet G."/>
            <person name="Kuo A."/>
            <person name="Kohler A."/>
            <person name="Daghino S."/>
            <person name="Barry K."/>
            <person name="Choi C."/>
            <person name="Cichocki N."/>
            <person name="Clum A."/>
            <person name="Copeland A."/>
            <person name="Hainaut M."/>
            <person name="Haridas S."/>
            <person name="Labutti K."/>
            <person name="Lindquist E."/>
            <person name="Lipzen A."/>
            <person name="Khouja H.-R."/>
            <person name="Murat C."/>
            <person name="Ohm R."/>
            <person name="Olson A."/>
            <person name="Spatafora J."/>
            <person name="Veneault-Fourrey C."/>
            <person name="Henrissat B."/>
            <person name="Grigoriev I."/>
            <person name="Martin F."/>
            <person name="Perotto S."/>
        </authorList>
    </citation>
    <scope>NUCLEOTIDE SEQUENCE [LARGE SCALE GENOMIC DNA]</scope>
    <source>
        <strain evidence="2 3">UAMH 7357</strain>
    </source>
</reference>
<proteinExistence type="predicted"/>
<keyword evidence="1" id="KW-0812">Transmembrane</keyword>
<evidence type="ECO:0000256" key="1">
    <source>
        <dbReference type="SAM" id="Phobius"/>
    </source>
</evidence>
<dbReference type="Proteomes" id="UP000235672">
    <property type="component" value="Unassembled WGS sequence"/>
</dbReference>
<protein>
    <submittedName>
        <fullName evidence="2">Uncharacterized protein</fullName>
    </submittedName>
</protein>
<sequence>MSKTRVEVQGLVPARATCGCTSPHMNAALLYTNTSYSMLQQLPVAVYPSDATSHQRLFQPGKYSSDPRQTSHRIREPSVRCLIPPCAASQIRRCLIVCFFPVSPIILNLSLVFLEEGPSELHPLARPFDLSIQDLAQRSHK</sequence>
<organism evidence="2 3">
    <name type="scientific">Hyaloscypha hepaticicola</name>
    <dbReference type="NCBI Taxonomy" id="2082293"/>
    <lineage>
        <taxon>Eukaryota</taxon>
        <taxon>Fungi</taxon>
        <taxon>Dikarya</taxon>
        <taxon>Ascomycota</taxon>
        <taxon>Pezizomycotina</taxon>
        <taxon>Leotiomycetes</taxon>
        <taxon>Helotiales</taxon>
        <taxon>Hyaloscyphaceae</taxon>
        <taxon>Hyaloscypha</taxon>
    </lineage>
</organism>
<keyword evidence="3" id="KW-1185">Reference proteome</keyword>
<keyword evidence="1" id="KW-0472">Membrane</keyword>
<keyword evidence="1" id="KW-1133">Transmembrane helix</keyword>
<dbReference type="AlphaFoldDB" id="A0A2J6PI17"/>
<evidence type="ECO:0000313" key="2">
    <source>
        <dbReference type="EMBL" id="PMD13677.1"/>
    </source>
</evidence>